<gene>
    <name evidence="14 15" type="primary">LOC105361265</name>
</gene>
<dbReference type="Gene3D" id="3.40.50.150">
    <property type="entry name" value="Vaccinia Virus protein VP39"/>
    <property type="match status" value="1"/>
</dbReference>
<dbReference type="PANTHER" id="PTHR21210:SF0">
    <property type="entry name" value="TRNA (URACIL-O(2)-)-METHYLTRANSFERASE-RELATED"/>
    <property type="match status" value="1"/>
</dbReference>
<comment type="similarity">
    <text evidence="3 11">Belongs to the TRM44 family.</text>
</comment>
<keyword evidence="8 11" id="KW-0819">tRNA processing</keyword>
<dbReference type="InterPro" id="IPR011671">
    <property type="entry name" value="tRNA_uracil_MeTrfase"/>
</dbReference>
<keyword evidence="4 11" id="KW-0963">Cytoplasm</keyword>
<proteinExistence type="inferred from homology"/>
<comment type="function">
    <text evidence="11">Adenosyl-L-methionine (AdoMet)-dependent tRNA (uracil-O(2)-)-methyltransferase.</text>
</comment>
<evidence type="ECO:0000256" key="6">
    <source>
        <dbReference type="ARBA" id="ARBA00022679"/>
    </source>
</evidence>
<dbReference type="RefSeq" id="XP_011496678.1">
    <property type="nucleotide sequence ID" value="XM_011498376.1"/>
</dbReference>
<dbReference type="EC" id="2.1.1.211" evidence="11"/>
<dbReference type="KEGG" id="csol:105361265"/>
<keyword evidence="10" id="KW-0862">Zinc</keyword>
<feature type="domain" description="C3H1-type" evidence="12">
    <location>
        <begin position="589"/>
        <end position="616"/>
    </location>
</feature>
<comment type="subcellular location">
    <subcellularLocation>
        <location evidence="2 11">Cytoplasm</location>
    </subcellularLocation>
</comment>
<dbReference type="SUPFAM" id="SSF53335">
    <property type="entry name" value="S-adenosyl-L-methionine-dependent methyltransferases"/>
    <property type="match status" value="1"/>
</dbReference>
<comment type="catalytic activity">
    <reaction evidence="9 11">
        <text>uridine(44) in tRNA(Ser) + S-adenosyl-L-methionine = 2'-O-methyluridine(44) in tRNA(Ser) + S-adenosyl-L-homocysteine + H(+)</text>
        <dbReference type="Rhea" id="RHEA:43100"/>
        <dbReference type="Rhea" id="RHEA-COMP:10339"/>
        <dbReference type="Rhea" id="RHEA-COMP:10340"/>
        <dbReference type="ChEBI" id="CHEBI:15378"/>
        <dbReference type="ChEBI" id="CHEBI:57856"/>
        <dbReference type="ChEBI" id="CHEBI:59789"/>
        <dbReference type="ChEBI" id="CHEBI:65315"/>
        <dbReference type="ChEBI" id="CHEBI:74478"/>
        <dbReference type="EC" id="2.1.1.211"/>
    </reaction>
</comment>
<evidence type="ECO:0000313" key="14">
    <source>
        <dbReference type="RefSeq" id="XP_011496677.1"/>
    </source>
</evidence>
<keyword evidence="10" id="KW-0479">Metal-binding</keyword>
<dbReference type="PROSITE" id="PS50103">
    <property type="entry name" value="ZF_C3H1"/>
    <property type="match status" value="1"/>
</dbReference>
<organism evidence="13 15">
    <name type="scientific">Ceratosolen solmsi marchali</name>
    <dbReference type="NCBI Taxonomy" id="326594"/>
    <lineage>
        <taxon>Eukaryota</taxon>
        <taxon>Metazoa</taxon>
        <taxon>Ecdysozoa</taxon>
        <taxon>Arthropoda</taxon>
        <taxon>Hexapoda</taxon>
        <taxon>Insecta</taxon>
        <taxon>Pterygota</taxon>
        <taxon>Neoptera</taxon>
        <taxon>Endopterygota</taxon>
        <taxon>Hymenoptera</taxon>
        <taxon>Apocrita</taxon>
        <taxon>Proctotrupomorpha</taxon>
        <taxon>Chalcidoidea</taxon>
        <taxon>Agaonidae</taxon>
        <taxon>Agaoninae</taxon>
        <taxon>Ceratosolen</taxon>
    </lineage>
</organism>
<dbReference type="InterPro" id="IPR000571">
    <property type="entry name" value="Znf_CCCH"/>
</dbReference>
<evidence type="ECO:0000256" key="11">
    <source>
        <dbReference type="RuleBase" id="RU368004"/>
    </source>
</evidence>
<keyword evidence="10" id="KW-0863">Zinc-finger</keyword>
<evidence type="ECO:0000256" key="10">
    <source>
        <dbReference type="PROSITE-ProRule" id="PRU00723"/>
    </source>
</evidence>
<evidence type="ECO:0000256" key="7">
    <source>
        <dbReference type="ARBA" id="ARBA00022691"/>
    </source>
</evidence>
<accession>A0AAJ7DUA5</accession>
<dbReference type="InterPro" id="IPR029063">
    <property type="entry name" value="SAM-dependent_MTases_sf"/>
</dbReference>
<keyword evidence="6 11" id="KW-0808">Transferase</keyword>
<dbReference type="GeneID" id="105361265"/>
<keyword evidence="7 11" id="KW-0949">S-adenosyl-L-methionine</keyword>
<dbReference type="Pfam" id="PF07757">
    <property type="entry name" value="AdoMet_MTase"/>
    <property type="match status" value="1"/>
</dbReference>
<dbReference type="GO" id="GO:0008270">
    <property type="term" value="F:zinc ion binding"/>
    <property type="evidence" value="ECO:0007669"/>
    <property type="project" value="UniProtKB-KW"/>
</dbReference>
<evidence type="ECO:0000256" key="8">
    <source>
        <dbReference type="ARBA" id="ARBA00022694"/>
    </source>
</evidence>
<sequence length="616" mass="71295">MEFCDRVISEPCTVSSEKFWKAVKLLLNNGQFINRRIFYSLQLVMFQLKNIDSTDIFKWFMSFTNDVVDPNDIEDIKTDIEQSLINLNGKCNMDSLIIKSDDLKDIDYLQSKDNVIYLHFAKLLPRSDKFSPTLQLSLIDINNNSVTQFYHKCCKNGEKENLGFQDPYQITYRNNCISIFVENLESWKGSNLMWLRSSFSPKLLRWIVNEEPKQSGVNGSLKLIDLELYTNLYSKLKVKYGMEMVRIWPESTDPLKFVYEDIAIATYLLLLWESEREKLNIKEKQSFLDLGCGNGLLVHILSNEGHRGFGIDLRKRKIWDLYPKTTKLEVQTIIPSSKSLFPETDWLIGNHSDELTPWIPVIAARSSYKCRFFLLPCCAYEFNGKKYQRGNTASSQYSDYMKYIGHVSRMCGFKVNIDRLRIPSTKRICLIGTERTYLLSESNSQDLKIRKMINDRCKDSDNEGAWSSKFTPRDNVEKVKNCTQIDKSLISNIIDIVVKLLLCKMRKIDVSNQEVKKTWNAGGEISLAELAATIGPETMKKLKSEYGGLQTLLKNNSNIFKVDCGRVRFRIPGKDAVGQNKKLRMSSANRKVKFCWFHEKHPDGCPLTENQCNFKH</sequence>
<keyword evidence="13" id="KW-1185">Reference proteome</keyword>
<evidence type="ECO:0000313" key="15">
    <source>
        <dbReference type="RefSeq" id="XP_011496678.1"/>
    </source>
</evidence>
<dbReference type="RefSeq" id="XP_011496677.1">
    <property type="nucleotide sequence ID" value="XM_011498375.1"/>
</dbReference>
<evidence type="ECO:0000313" key="13">
    <source>
        <dbReference type="Proteomes" id="UP000695007"/>
    </source>
</evidence>
<dbReference type="Proteomes" id="UP000695007">
    <property type="component" value="Unplaced"/>
</dbReference>
<name>A0AAJ7DUA5_9HYME</name>
<evidence type="ECO:0000256" key="4">
    <source>
        <dbReference type="ARBA" id="ARBA00022490"/>
    </source>
</evidence>
<dbReference type="GO" id="GO:0141101">
    <property type="term" value="F:tRNA(Ser) (uridine(44)-2'-O-)-methyltransferase activity"/>
    <property type="evidence" value="ECO:0007669"/>
    <property type="project" value="UniProtKB-EC"/>
</dbReference>
<dbReference type="GO" id="GO:0005737">
    <property type="term" value="C:cytoplasm"/>
    <property type="evidence" value="ECO:0007669"/>
    <property type="project" value="UniProtKB-SubCell"/>
</dbReference>
<dbReference type="GO" id="GO:0030488">
    <property type="term" value="P:tRNA methylation"/>
    <property type="evidence" value="ECO:0007669"/>
    <property type="project" value="UniProtKB-UniRule"/>
</dbReference>
<dbReference type="PANTHER" id="PTHR21210">
    <property type="entry name" value="TRNA (URACIL-O(2)-)-METHYLTRANSFERASE-RELATED"/>
    <property type="match status" value="1"/>
</dbReference>
<evidence type="ECO:0000256" key="9">
    <source>
        <dbReference type="ARBA" id="ARBA00047957"/>
    </source>
</evidence>
<comment type="function">
    <text evidence="1">Probable adenosyl-L-methionine (AdoMet)-dependent tRNA (uracil-O(2)-)-methyltransferase.</text>
</comment>
<evidence type="ECO:0000256" key="1">
    <source>
        <dbReference type="ARBA" id="ARBA00002778"/>
    </source>
</evidence>
<reference evidence="14 15" key="1">
    <citation type="submission" date="2025-04" db="UniProtKB">
        <authorList>
            <consortium name="RefSeq"/>
        </authorList>
    </citation>
    <scope>IDENTIFICATION</scope>
</reference>
<dbReference type="AlphaFoldDB" id="A0AAJ7DUA5"/>
<feature type="zinc finger region" description="C3H1-type" evidence="10">
    <location>
        <begin position="589"/>
        <end position="616"/>
    </location>
</feature>
<evidence type="ECO:0000256" key="5">
    <source>
        <dbReference type="ARBA" id="ARBA00022603"/>
    </source>
</evidence>
<evidence type="ECO:0000259" key="12">
    <source>
        <dbReference type="PROSITE" id="PS50103"/>
    </source>
</evidence>
<keyword evidence="5 11" id="KW-0489">Methyltransferase</keyword>
<protein>
    <recommendedName>
        <fullName evidence="11">tRNA (uracil-O(2)-)-methyltransferase</fullName>
        <ecNumber evidence="11">2.1.1.211</ecNumber>
    </recommendedName>
</protein>
<evidence type="ECO:0000256" key="2">
    <source>
        <dbReference type="ARBA" id="ARBA00004496"/>
    </source>
</evidence>
<evidence type="ECO:0000256" key="3">
    <source>
        <dbReference type="ARBA" id="ARBA00009056"/>
    </source>
</evidence>